<feature type="compositionally biased region" description="Low complexity" evidence="1">
    <location>
        <begin position="42"/>
        <end position="53"/>
    </location>
</feature>
<dbReference type="Proteomes" id="UP000015106">
    <property type="component" value="Chromosome 4"/>
</dbReference>
<accession>A0A8R7U9I7</accession>
<dbReference type="AlphaFoldDB" id="A0A8R7U9I7"/>
<reference evidence="2" key="2">
    <citation type="submission" date="2018-03" db="EMBL/GenBank/DDBJ databases">
        <title>The Triticum urartu genome reveals the dynamic nature of wheat genome evolution.</title>
        <authorList>
            <person name="Ling H."/>
            <person name="Ma B."/>
            <person name="Shi X."/>
            <person name="Liu H."/>
            <person name="Dong L."/>
            <person name="Sun H."/>
            <person name="Cao Y."/>
            <person name="Gao Q."/>
            <person name="Zheng S."/>
            <person name="Li Y."/>
            <person name="Yu Y."/>
            <person name="Du H."/>
            <person name="Qi M."/>
            <person name="Li Y."/>
            <person name="Yu H."/>
            <person name="Cui Y."/>
            <person name="Wang N."/>
            <person name="Chen C."/>
            <person name="Wu H."/>
            <person name="Zhao Y."/>
            <person name="Zhang J."/>
            <person name="Li Y."/>
            <person name="Zhou W."/>
            <person name="Zhang B."/>
            <person name="Hu W."/>
            <person name="Eijk M."/>
            <person name="Tang J."/>
            <person name="Witsenboer H."/>
            <person name="Zhao S."/>
            <person name="Li Z."/>
            <person name="Zhang A."/>
            <person name="Wang D."/>
            <person name="Liang C."/>
        </authorList>
    </citation>
    <scope>NUCLEOTIDE SEQUENCE [LARGE SCALE GENOMIC DNA]</scope>
    <source>
        <strain evidence="2">cv. G1812</strain>
    </source>
</reference>
<proteinExistence type="predicted"/>
<feature type="compositionally biased region" description="Basic and acidic residues" evidence="1">
    <location>
        <begin position="54"/>
        <end position="68"/>
    </location>
</feature>
<evidence type="ECO:0000313" key="2">
    <source>
        <dbReference type="EnsemblPlants" id="TuG1812G0400003332.01.T01.cds281598"/>
    </source>
</evidence>
<name>A0A8R7U9I7_TRIUA</name>
<reference evidence="2" key="3">
    <citation type="submission" date="2022-06" db="UniProtKB">
        <authorList>
            <consortium name="EnsemblPlants"/>
        </authorList>
    </citation>
    <scope>IDENTIFICATION</scope>
</reference>
<protein>
    <submittedName>
        <fullName evidence="2">Uncharacterized protein</fullName>
    </submittedName>
</protein>
<reference evidence="3" key="1">
    <citation type="journal article" date="2013" name="Nature">
        <title>Draft genome of the wheat A-genome progenitor Triticum urartu.</title>
        <authorList>
            <person name="Ling H.Q."/>
            <person name="Zhao S."/>
            <person name="Liu D."/>
            <person name="Wang J."/>
            <person name="Sun H."/>
            <person name="Zhang C."/>
            <person name="Fan H."/>
            <person name="Li D."/>
            <person name="Dong L."/>
            <person name="Tao Y."/>
            <person name="Gao C."/>
            <person name="Wu H."/>
            <person name="Li Y."/>
            <person name="Cui Y."/>
            <person name="Guo X."/>
            <person name="Zheng S."/>
            <person name="Wang B."/>
            <person name="Yu K."/>
            <person name="Liang Q."/>
            <person name="Yang W."/>
            <person name="Lou X."/>
            <person name="Chen J."/>
            <person name="Feng M."/>
            <person name="Jian J."/>
            <person name="Zhang X."/>
            <person name="Luo G."/>
            <person name="Jiang Y."/>
            <person name="Liu J."/>
            <person name="Wang Z."/>
            <person name="Sha Y."/>
            <person name="Zhang B."/>
            <person name="Wu H."/>
            <person name="Tang D."/>
            <person name="Shen Q."/>
            <person name="Xue P."/>
            <person name="Zou S."/>
            <person name="Wang X."/>
            <person name="Liu X."/>
            <person name="Wang F."/>
            <person name="Yang Y."/>
            <person name="An X."/>
            <person name="Dong Z."/>
            <person name="Zhang K."/>
            <person name="Zhang X."/>
            <person name="Luo M.C."/>
            <person name="Dvorak J."/>
            <person name="Tong Y."/>
            <person name="Wang J."/>
            <person name="Yang H."/>
            <person name="Li Z."/>
            <person name="Wang D."/>
            <person name="Zhang A."/>
            <person name="Wang J."/>
        </authorList>
    </citation>
    <scope>NUCLEOTIDE SEQUENCE</scope>
    <source>
        <strain evidence="3">cv. G1812</strain>
    </source>
</reference>
<dbReference type="EnsemblPlants" id="TuG1812G0400003332.01.T01">
    <property type="protein sequence ID" value="TuG1812G0400003332.01.T01.cds281598"/>
    <property type="gene ID" value="TuG1812G0400003332.01"/>
</dbReference>
<feature type="compositionally biased region" description="Basic and acidic residues" evidence="1">
    <location>
        <begin position="25"/>
        <end position="34"/>
    </location>
</feature>
<dbReference type="Gramene" id="TuG1812G0400003332.01.T01">
    <property type="protein sequence ID" value="TuG1812G0400003332.01.T01.cds281598"/>
    <property type="gene ID" value="TuG1812G0400003332.01"/>
</dbReference>
<sequence length="68" mass="7864">MNGDATGSELRRHQQHWTNLQGKQGEVRDEEKPAAKKRAEHTYTCTCKSTTTTADRRPPQQIRRSDRI</sequence>
<evidence type="ECO:0000256" key="1">
    <source>
        <dbReference type="SAM" id="MobiDB-lite"/>
    </source>
</evidence>
<organism evidence="2 3">
    <name type="scientific">Triticum urartu</name>
    <name type="common">Red wild einkorn</name>
    <name type="synonym">Crithodium urartu</name>
    <dbReference type="NCBI Taxonomy" id="4572"/>
    <lineage>
        <taxon>Eukaryota</taxon>
        <taxon>Viridiplantae</taxon>
        <taxon>Streptophyta</taxon>
        <taxon>Embryophyta</taxon>
        <taxon>Tracheophyta</taxon>
        <taxon>Spermatophyta</taxon>
        <taxon>Magnoliopsida</taxon>
        <taxon>Liliopsida</taxon>
        <taxon>Poales</taxon>
        <taxon>Poaceae</taxon>
        <taxon>BOP clade</taxon>
        <taxon>Pooideae</taxon>
        <taxon>Triticodae</taxon>
        <taxon>Triticeae</taxon>
        <taxon>Triticinae</taxon>
        <taxon>Triticum</taxon>
    </lineage>
</organism>
<feature type="region of interest" description="Disordered" evidence="1">
    <location>
        <begin position="1"/>
        <end position="68"/>
    </location>
</feature>
<keyword evidence="3" id="KW-1185">Reference proteome</keyword>
<evidence type="ECO:0000313" key="3">
    <source>
        <dbReference type="Proteomes" id="UP000015106"/>
    </source>
</evidence>